<organism evidence="5 6">
    <name type="scientific">Bifidobacterium actinocoloniiforme DSM 22766</name>
    <dbReference type="NCBI Taxonomy" id="1437605"/>
    <lineage>
        <taxon>Bacteria</taxon>
        <taxon>Bacillati</taxon>
        <taxon>Actinomycetota</taxon>
        <taxon>Actinomycetes</taxon>
        <taxon>Bifidobacteriales</taxon>
        <taxon>Bifidobacteriaceae</taxon>
        <taxon>Bifidobacterium</taxon>
    </lineage>
</organism>
<dbReference type="GO" id="GO:0003700">
    <property type="term" value="F:DNA-binding transcription factor activity"/>
    <property type="evidence" value="ECO:0007669"/>
    <property type="project" value="InterPro"/>
</dbReference>
<keyword evidence="3" id="KW-0804">Transcription</keyword>
<dbReference type="KEGG" id="bact:AB656_02545"/>
<dbReference type="AlphaFoldDB" id="A0A086Z0N6"/>
<dbReference type="RefSeq" id="WP_033504070.1">
    <property type="nucleotide sequence ID" value="NZ_CP011786.1"/>
</dbReference>
<dbReference type="InterPro" id="IPR036388">
    <property type="entry name" value="WH-like_DNA-bd_sf"/>
</dbReference>
<dbReference type="Gene3D" id="1.10.10.10">
    <property type="entry name" value="Winged helix-like DNA-binding domain superfamily/Winged helix DNA-binding domain"/>
    <property type="match status" value="1"/>
</dbReference>
<dbReference type="GO" id="GO:0003677">
    <property type="term" value="F:DNA binding"/>
    <property type="evidence" value="ECO:0007669"/>
    <property type="project" value="UniProtKB-KW"/>
</dbReference>
<evidence type="ECO:0000313" key="6">
    <source>
        <dbReference type="Proteomes" id="UP000029015"/>
    </source>
</evidence>
<gene>
    <name evidence="5" type="ORF">BACT_0788</name>
</gene>
<dbReference type="SUPFAM" id="SSF46785">
    <property type="entry name" value="Winged helix' DNA-binding domain"/>
    <property type="match status" value="1"/>
</dbReference>
<protein>
    <submittedName>
        <fullName evidence="5">Transcriptional regulator, GntR family</fullName>
    </submittedName>
</protein>
<dbReference type="InterPro" id="IPR036390">
    <property type="entry name" value="WH_DNA-bd_sf"/>
</dbReference>
<dbReference type="InterPro" id="IPR000524">
    <property type="entry name" value="Tscrpt_reg_HTH_GntR"/>
</dbReference>
<dbReference type="PATRIC" id="fig|1437605.7.peg.524"/>
<dbReference type="EMBL" id="JGYK01000001">
    <property type="protein sequence ID" value="KFI40086.1"/>
    <property type="molecule type" value="Genomic_DNA"/>
</dbReference>
<dbReference type="STRING" id="1437605.AB656_02545"/>
<evidence type="ECO:0000256" key="2">
    <source>
        <dbReference type="ARBA" id="ARBA00023125"/>
    </source>
</evidence>
<dbReference type="PROSITE" id="PS50949">
    <property type="entry name" value="HTH_GNTR"/>
    <property type="match status" value="1"/>
</dbReference>
<keyword evidence="6" id="KW-1185">Reference proteome</keyword>
<keyword evidence="1" id="KW-0805">Transcription regulation</keyword>
<evidence type="ECO:0000259" key="4">
    <source>
        <dbReference type="PROSITE" id="PS50949"/>
    </source>
</evidence>
<dbReference type="Proteomes" id="UP000029015">
    <property type="component" value="Unassembled WGS sequence"/>
</dbReference>
<sequence>MKLIISSVSGEPIYQQIEDQIRSAVLDGSLRAGESLPSLRSLAKDLRISVLTVTRAYNELAQEGILENIQGKGTFVLDRSNERMHERLVKQVRSDLDNAAQAARAAGIGGDDLHDLLDQAMAQLDS</sequence>
<keyword evidence="2" id="KW-0238">DNA-binding</keyword>
<proteinExistence type="predicted"/>
<reference evidence="5 6" key="1">
    <citation type="submission" date="2014-03" db="EMBL/GenBank/DDBJ databases">
        <title>Genomics of Bifidobacteria.</title>
        <authorList>
            <person name="Ventura M."/>
            <person name="Milani C."/>
            <person name="Lugli G.A."/>
        </authorList>
    </citation>
    <scope>NUCLEOTIDE SEQUENCE [LARGE SCALE GENOMIC DNA]</scope>
    <source>
        <strain evidence="5 6">DSM 22766</strain>
    </source>
</reference>
<accession>A0A086Z0N6</accession>
<evidence type="ECO:0000313" key="5">
    <source>
        <dbReference type="EMBL" id="KFI40086.1"/>
    </source>
</evidence>
<dbReference type="OrthoDB" id="4307011at2"/>
<dbReference type="PANTHER" id="PTHR38445">
    <property type="entry name" value="HTH-TYPE TRANSCRIPTIONAL REPRESSOR YTRA"/>
    <property type="match status" value="1"/>
</dbReference>
<dbReference type="eggNOG" id="COG1725">
    <property type="taxonomic scope" value="Bacteria"/>
</dbReference>
<evidence type="ECO:0000256" key="3">
    <source>
        <dbReference type="ARBA" id="ARBA00023163"/>
    </source>
</evidence>
<dbReference type="Pfam" id="PF00392">
    <property type="entry name" value="GntR"/>
    <property type="match status" value="1"/>
</dbReference>
<comment type="caution">
    <text evidence="5">The sequence shown here is derived from an EMBL/GenBank/DDBJ whole genome shotgun (WGS) entry which is preliminary data.</text>
</comment>
<dbReference type="PANTHER" id="PTHR38445:SF7">
    <property type="entry name" value="GNTR-FAMILY TRANSCRIPTIONAL REGULATOR"/>
    <property type="match status" value="1"/>
</dbReference>
<dbReference type="SMART" id="SM00345">
    <property type="entry name" value="HTH_GNTR"/>
    <property type="match status" value="1"/>
</dbReference>
<name>A0A086Z0N6_9BIFI</name>
<dbReference type="CDD" id="cd07377">
    <property type="entry name" value="WHTH_GntR"/>
    <property type="match status" value="1"/>
</dbReference>
<evidence type="ECO:0000256" key="1">
    <source>
        <dbReference type="ARBA" id="ARBA00023015"/>
    </source>
</evidence>
<feature type="domain" description="HTH gntR-type" evidence="4">
    <location>
        <begin position="11"/>
        <end position="79"/>
    </location>
</feature>